<dbReference type="EMBL" id="LQPJ01000140">
    <property type="protein sequence ID" value="ORW18298.1"/>
    <property type="molecule type" value="Genomic_DNA"/>
</dbReference>
<protein>
    <submittedName>
        <fullName evidence="3">Transferase</fullName>
    </submittedName>
</protein>
<dbReference type="Gene3D" id="6.20.50.110">
    <property type="entry name" value="Methyltransferase, zinc-binding domain"/>
    <property type="match status" value="1"/>
</dbReference>
<feature type="domain" description="C-methyltransferase" evidence="2">
    <location>
        <begin position="206"/>
        <end position="344"/>
    </location>
</feature>
<dbReference type="AlphaFoldDB" id="A0A1X1Z4Q3"/>
<gene>
    <name evidence="3" type="ORF">AWC19_19480</name>
</gene>
<dbReference type="InterPro" id="IPR013630">
    <property type="entry name" value="Methyltransf_Zn-bd_dom_put"/>
</dbReference>
<evidence type="ECO:0000313" key="3">
    <source>
        <dbReference type="EMBL" id="ORW18298.1"/>
    </source>
</evidence>
<dbReference type="SUPFAM" id="SSF53335">
    <property type="entry name" value="S-adenosyl-L-methionine-dependent methyltransferases"/>
    <property type="match status" value="1"/>
</dbReference>
<reference evidence="3 4" key="1">
    <citation type="submission" date="2016-01" db="EMBL/GenBank/DDBJ databases">
        <title>The new phylogeny of the genus Mycobacterium.</title>
        <authorList>
            <person name="Tarcisio F."/>
            <person name="Conor M."/>
            <person name="Antonella G."/>
            <person name="Elisabetta G."/>
            <person name="Giulia F.S."/>
            <person name="Sara T."/>
            <person name="Anna F."/>
            <person name="Clotilde B."/>
            <person name="Roberto B."/>
            <person name="Veronica D.S."/>
            <person name="Fabio R."/>
            <person name="Monica P."/>
            <person name="Olivier J."/>
            <person name="Enrico T."/>
            <person name="Nicola S."/>
        </authorList>
    </citation>
    <scope>NUCLEOTIDE SEQUENCE [LARGE SCALE GENOMIC DNA]</scope>
    <source>
        <strain evidence="3 4">DSM 44572</strain>
    </source>
</reference>
<proteinExistence type="predicted"/>
<dbReference type="Pfam" id="PF08484">
    <property type="entry name" value="Methyltransf_14"/>
    <property type="match status" value="1"/>
</dbReference>
<dbReference type="Gene3D" id="3.40.50.720">
    <property type="entry name" value="NAD(P)-binding Rossmann-like Domain"/>
    <property type="match status" value="1"/>
</dbReference>
<dbReference type="Gene3D" id="3.40.50.150">
    <property type="entry name" value="Vaccinia Virus protein VP39"/>
    <property type="match status" value="1"/>
</dbReference>
<organism evidence="3 4">
    <name type="scientific">Mycobacterium palustre</name>
    <dbReference type="NCBI Taxonomy" id="153971"/>
    <lineage>
        <taxon>Bacteria</taxon>
        <taxon>Bacillati</taxon>
        <taxon>Actinomycetota</taxon>
        <taxon>Actinomycetes</taxon>
        <taxon>Mycobacteriales</taxon>
        <taxon>Mycobacteriaceae</taxon>
        <taxon>Mycobacterium</taxon>
        <taxon>Mycobacterium simiae complex</taxon>
    </lineage>
</organism>
<dbReference type="InterPro" id="IPR029063">
    <property type="entry name" value="SAM-dependent_MTases_sf"/>
</dbReference>
<dbReference type="InterPro" id="IPR013691">
    <property type="entry name" value="MeTrfase_14"/>
</dbReference>
<keyword evidence="3" id="KW-0808">Transferase</keyword>
<evidence type="ECO:0000259" key="2">
    <source>
        <dbReference type="Pfam" id="PF08484"/>
    </source>
</evidence>
<dbReference type="Proteomes" id="UP000193529">
    <property type="component" value="Unassembled WGS sequence"/>
</dbReference>
<dbReference type="InterPro" id="IPR038576">
    <property type="entry name" value="Methyltransf_Zn-bd_dom_put_sf"/>
</dbReference>
<dbReference type="RefSeq" id="WP_085080775.1">
    <property type="nucleotide sequence ID" value="NZ_JACKRZ010000120.1"/>
</dbReference>
<dbReference type="OrthoDB" id="3637131at2"/>
<evidence type="ECO:0000259" key="1">
    <source>
        <dbReference type="Pfam" id="PF08421"/>
    </source>
</evidence>
<dbReference type="GO" id="GO:0016740">
    <property type="term" value="F:transferase activity"/>
    <property type="evidence" value="ECO:0007669"/>
    <property type="project" value="UniProtKB-KW"/>
</dbReference>
<feature type="domain" description="Methyltransferase putative zinc binding" evidence="1">
    <location>
        <begin position="4"/>
        <end position="57"/>
    </location>
</feature>
<keyword evidence="4" id="KW-1185">Reference proteome</keyword>
<sequence length="365" mass="39471">MSTCRGCGGSELRRVLDLGDVPAADHFPLATEPVSPQESAHRLAMDLCARCGLAQLASDDTVTEEPRGIEPLALREQAADAVRCVADAGWLRGTTVREFGSPHGGTWLPLLAERGFSQSDVADVVLDSFGVMHDPNQRSGFAFRAKTTAPDGVLLVQFPWLLTMVSQGQWNALRHGHFGYYSLTALTGLLGSVGMSVATAWEFELYGGTILAAAVHGRVEPDERANDLLEREWEFGVTEPAVVGRLQEAAERHATRLRNWLVAQADSGRTIYGYGAGSRVPALFSIARIDRHLLPAVADAAPGKQGRRIPGTDIPIVSPEQLIEADPDGVMLTLPDLYDEVRRAFPQFEGRWSIDPGTDSNGPPL</sequence>
<dbReference type="STRING" id="153971.AWC19_19480"/>
<accession>A0A1X1Z4Q3</accession>
<comment type="caution">
    <text evidence="3">The sequence shown here is derived from an EMBL/GenBank/DDBJ whole genome shotgun (WGS) entry which is preliminary data.</text>
</comment>
<dbReference type="Pfam" id="PF08421">
    <property type="entry name" value="Methyltransf_13"/>
    <property type="match status" value="1"/>
</dbReference>
<evidence type="ECO:0000313" key="4">
    <source>
        <dbReference type="Proteomes" id="UP000193529"/>
    </source>
</evidence>
<name>A0A1X1Z4Q3_9MYCO</name>